<dbReference type="EMBL" id="WHLY01000002">
    <property type="protein sequence ID" value="MPR37143.1"/>
    <property type="molecule type" value="Genomic_DNA"/>
</dbReference>
<proteinExistence type="predicted"/>
<keyword evidence="3" id="KW-1185">Reference proteome</keyword>
<accession>A0A7C9BLV6</accession>
<dbReference type="RefSeq" id="WP_152765647.1">
    <property type="nucleotide sequence ID" value="NZ_WHLY01000002.1"/>
</dbReference>
<name>A0A7C9BLV6_9BACT</name>
<dbReference type="EMBL" id="WHLY01000002">
    <property type="protein sequence ID" value="MPR37103.1"/>
    <property type="molecule type" value="Genomic_DNA"/>
</dbReference>
<evidence type="ECO:0000313" key="2">
    <source>
        <dbReference type="EMBL" id="MPR37143.1"/>
    </source>
</evidence>
<sequence length="69" mass="8186">MAIKNFKFKEGKKVPLLYLGEIKQALILEVGERKTKLFFNGSNFLTEFTNKELLNRYLMKESNYFKGKF</sequence>
<gene>
    <name evidence="1" type="ORF">GBK04_28160</name>
    <name evidence="2" type="ORF">GBK04_28365</name>
</gene>
<protein>
    <submittedName>
        <fullName evidence="1">Uncharacterized protein</fullName>
    </submittedName>
</protein>
<reference evidence="1 3" key="1">
    <citation type="submission" date="2019-10" db="EMBL/GenBank/DDBJ databases">
        <title>Draft Genome Sequence of Cytophagaceae sp. SJW1-29.</title>
        <authorList>
            <person name="Choi A."/>
        </authorList>
    </citation>
    <scope>NUCLEOTIDE SEQUENCE [LARGE SCALE GENOMIC DNA]</scope>
    <source>
        <strain evidence="1 3">SJW1-29</strain>
    </source>
</reference>
<evidence type="ECO:0000313" key="3">
    <source>
        <dbReference type="Proteomes" id="UP000479293"/>
    </source>
</evidence>
<organism evidence="1 3">
    <name type="scientific">Salmonirosea aquatica</name>
    <dbReference type="NCBI Taxonomy" id="2654236"/>
    <lineage>
        <taxon>Bacteria</taxon>
        <taxon>Pseudomonadati</taxon>
        <taxon>Bacteroidota</taxon>
        <taxon>Cytophagia</taxon>
        <taxon>Cytophagales</taxon>
        <taxon>Spirosomataceae</taxon>
        <taxon>Salmonirosea</taxon>
    </lineage>
</organism>
<dbReference type="AlphaFoldDB" id="A0A7C9BLV6"/>
<dbReference type="Proteomes" id="UP000479293">
    <property type="component" value="Unassembled WGS sequence"/>
</dbReference>
<evidence type="ECO:0000313" key="1">
    <source>
        <dbReference type="EMBL" id="MPR37103.1"/>
    </source>
</evidence>
<comment type="caution">
    <text evidence="1">The sequence shown here is derived from an EMBL/GenBank/DDBJ whole genome shotgun (WGS) entry which is preliminary data.</text>
</comment>